<evidence type="ECO:0000256" key="8">
    <source>
        <dbReference type="ARBA" id="ARBA00023136"/>
    </source>
</evidence>
<dbReference type="Gene3D" id="3.30.465.10">
    <property type="match status" value="1"/>
</dbReference>
<evidence type="ECO:0000256" key="2">
    <source>
        <dbReference type="ARBA" id="ARBA00006337"/>
    </source>
</evidence>
<keyword evidence="5" id="KW-0677">Repeat</keyword>
<dbReference type="InterPro" id="IPR046342">
    <property type="entry name" value="CBS_dom_sf"/>
</dbReference>
<feature type="domain" description="CNNM transmembrane" evidence="13">
    <location>
        <begin position="1"/>
        <end position="206"/>
    </location>
</feature>
<dbReference type="SUPFAM" id="SSF56176">
    <property type="entry name" value="FAD-binding/transporter-associated domain-like"/>
    <property type="match status" value="1"/>
</dbReference>
<evidence type="ECO:0000256" key="5">
    <source>
        <dbReference type="ARBA" id="ARBA00022737"/>
    </source>
</evidence>
<keyword evidence="7 9" id="KW-0129">CBS domain</keyword>
<keyword evidence="6 10" id="KW-1133">Transmembrane helix</keyword>
<evidence type="ECO:0000256" key="1">
    <source>
        <dbReference type="ARBA" id="ARBA00004651"/>
    </source>
</evidence>
<keyword evidence="3" id="KW-1003">Cell membrane</keyword>
<dbReference type="PANTHER" id="PTHR43099">
    <property type="entry name" value="UPF0053 PROTEIN YRKA"/>
    <property type="match status" value="1"/>
</dbReference>
<feature type="transmembrane region" description="Helical" evidence="11">
    <location>
        <begin position="68"/>
        <end position="86"/>
    </location>
</feature>
<dbReference type="CDD" id="cd04590">
    <property type="entry name" value="CBS_pair_CorC_HlyC_assoc"/>
    <property type="match status" value="1"/>
</dbReference>
<keyword evidence="8 10" id="KW-0472">Membrane</keyword>
<name>W1TWT9_9FIRM</name>
<dbReference type="FunFam" id="3.10.580.10:FF:000002">
    <property type="entry name" value="Magnesium/cobalt efflux protein CorC"/>
    <property type="match status" value="1"/>
</dbReference>
<sequence length="444" mass="51290">MLIAHLLTPWGAFWSILAVLFLMMATILVIAKYSFIRLRREYVQELAAEEEEPNWSRISSFYASPNRYLGTIQWVLLVVTLLYYYSIYQCWMLLTPPTIQWLWGEWILSLVVLLVAVTLFWIVADLIPKAVALQNALKWLPRTAGIVRILHQICAPIIWLGERLATMYLHTHDLTLTNEVEMPRTEAEIRLLFNEGHLSGQLDEREGELIKNAFTFVDRLAREVMIPRPDMSVLYYEDSLETMREAIRTSRHTRYPLCDGDKDHIIGLIHVKNFMELYITGKPQLKQIISEILIIPEVMPIFDLLQLMRTRRIYLAAVVDEFGGTVGLVGLEDIIEELVGDIQDEHEPESLAAILELDEDHFEFDGNVILEDVEKLLDVDFAEVEADTIGGYVFALLERIPRNGDHIVIDGWDFCVTKVNGFRIVRLLVTRVLNEEPDVDDEHE</sequence>
<dbReference type="GO" id="GO:0005886">
    <property type="term" value="C:plasma membrane"/>
    <property type="evidence" value="ECO:0007669"/>
    <property type="project" value="UniProtKB-SubCell"/>
</dbReference>
<dbReference type="Gene3D" id="3.10.580.10">
    <property type="entry name" value="CBS-domain"/>
    <property type="match status" value="1"/>
</dbReference>
<feature type="transmembrane region" description="Helical" evidence="11">
    <location>
        <begin position="106"/>
        <end position="127"/>
    </location>
</feature>
<dbReference type="InterPro" id="IPR000644">
    <property type="entry name" value="CBS_dom"/>
</dbReference>
<evidence type="ECO:0000256" key="9">
    <source>
        <dbReference type="PROSITE-ProRule" id="PRU00703"/>
    </source>
</evidence>
<dbReference type="SMART" id="SM01091">
    <property type="entry name" value="CorC_HlyC"/>
    <property type="match status" value="1"/>
</dbReference>
<comment type="similarity">
    <text evidence="2">Belongs to the UPF0053 family.</text>
</comment>
<dbReference type="InterPro" id="IPR051676">
    <property type="entry name" value="UPF0053_domain"/>
</dbReference>
<evidence type="ECO:0000256" key="7">
    <source>
        <dbReference type="ARBA" id="ARBA00023122"/>
    </source>
</evidence>
<feature type="domain" description="CBS" evidence="12">
    <location>
        <begin position="288"/>
        <end position="345"/>
    </location>
</feature>
<protein>
    <submittedName>
        <fullName evidence="14">CBS protein</fullName>
    </submittedName>
</protein>
<dbReference type="Pfam" id="PF03471">
    <property type="entry name" value="CorC_HlyC"/>
    <property type="match status" value="1"/>
</dbReference>
<dbReference type="InterPro" id="IPR016169">
    <property type="entry name" value="FAD-bd_PCMH_sub2"/>
</dbReference>
<gene>
    <name evidence="14" type="ORF">Q612_NSC00338G0035</name>
</gene>
<evidence type="ECO:0000313" key="14">
    <source>
        <dbReference type="EMBL" id="ETI85906.1"/>
    </source>
</evidence>
<dbReference type="PROSITE" id="PS51846">
    <property type="entry name" value="CNNM"/>
    <property type="match status" value="1"/>
</dbReference>
<reference evidence="14 15" key="1">
    <citation type="submission" date="2013-12" db="EMBL/GenBank/DDBJ databases">
        <title>A Varibaculum cambriense genome reconstructed from a premature infant gut community with otherwise low bacterial novelty that shifts toward anaerobic metabolism during the third week of life.</title>
        <authorList>
            <person name="Brown C.T."/>
            <person name="Sharon I."/>
            <person name="Thomas B.C."/>
            <person name="Castelle C.J."/>
            <person name="Morowitz M.J."/>
            <person name="Banfield J.F."/>
        </authorList>
    </citation>
    <scope>NUCLEOTIDE SEQUENCE [LARGE SCALE GENOMIC DNA]</scope>
    <source>
        <strain evidence="15">DORA_17_25</strain>
    </source>
</reference>
<dbReference type="InterPro" id="IPR036318">
    <property type="entry name" value="FAD-bd_PCMH-like_sf"/>
</dbReference>
<evidence type="ECO:0000256" key="10">
    <source>
        <dbReference type="PROSITE-ProRule" id="PRU01193"/>
    </source>
</evidence>
<proteinExistence type="inferred from homology"/>
<dbReference type="InterPro" id="IPR002550">
    <property type="entry name" value="CNNM"/>
</dbReference>
<accession>W1TWT9</accession>
<dbReference type="Pfam" id="PF01595">
    <property type="entry name" value="CNNM"/>
    <property type="match status" value="1"/>
</dbReference>
<dbReference type="Proteomes" id="UP000018840">
    <property type="component" value="Unassembled WGS sequence"/>
</dbReference>
<dbReference type="AlphaFoldDB" id="W1TWT9"/>
<evidence type="ECO:0000256" key="11">
    <source>
        <dbReference type="SAM" id="Phobius"/>
    </source>
</evidence>
<dbReference type="GO" id="GO:0050660">
    <property type="term" value="F:flavin adenine dinucleotide binding"/>
    <property type="evidence" value="ECO:0007669"/>
    <property type="project" value="InterPro"/>
</dbReference>
<evidence type="ECO:0000256" key="3">
    <source>
        <dbReference type="ARBA" id="ARBA00022475"/>
    </source>
</evidence>
<organism evidence="14 15">
    <name type="scientific">Negativicoccus succinicivorans DORA_17_25</name>
    <dbReference type="NCBI Taxonomy" id="1403945"/>
    <lineage>
        <taxon>Bacteria</taxon>
        <taxon>Bacillati</taxon>
        <taxon>Bacillota</taxon>
        <taxon>Negativicutes</taxon>
        <taxon>Veillonellales</taxon>
        <taxon>Veillonellaceae</taxon>
        <taxon>Negativicoccus</taxon>
    </lineage>
</organism>
<dbReference type="PATRIC" id="fig|1403945.3.peg.1112"/>
<evidence type="ECO:0000259" key="13">
    <source>
        <dbReference type="PROSITE" id="PS51846"/>
    </source>
</evidence>
<dbReference type="PANTHER" id="PTHR43099:SF2">
    <property type="entry name" value="UPF0053 PROTEIN YRKA"/>
    <property type="match status" value="1"/>
</dbReference>
<evidence type="ECO:0000256" key="6">
    <source>
        <dbReference type="ARBA" id="ARBA00022989"/>
    </source>
</evidence>
<comment type="caution">
    <text evidence="14">The sequence shown here is derived from an EMBL/GenBank/DDBJ whole genome shotgun (WGS) entry which is preliminary data.</text>
</comment>
<feature type="transmembrane region" description="Helical" evidence="11">
    <location>
        <begin position="12"/>
        <end position="31"/>
    </location>
</feature>
<feature type="domain" description="CBS" evidence="12">
    <location>
        <begin position="225"/>
        <end position="284"/>
    </location>
</feature>
<dbReference type="InterPro" id="IPR005170">
    <property type="entry name" value="Transptr-assoc_dom"/>
</dbReference>
<dbReference type="EMBL" id="AZMC01000338">
    <property type="protein sequence ID" value="ETI85906.1"/>
    <property type="molecule type" value="Genomic_DNA"/>
</dbReference>
<dbReference type="InterPro" id="IPR044751">
    <property type="entry name" value="Ion_transp-like_CBS"/>
</dbReference>
<feature type="transmembrane region" description="Helical" evidence="11">
    <location>
        <begin position="139"/>
        <end position="161"/>
    </location>
</feature>
<dbReference type="SUPFAM" id="SSF54631">
    <property type="entry name" value="CBS-domain pair"/>
    <property type="match status" value="1"/>
</dbReference>
<evidence type="ECO:0000256" key="4">
    <source>
        <dbReference type="ARBA" id="ARBA00022692"/>
    </source>
</evidence>
<evidence type="ECO:0000313" key="15">
    <source>
        <dbReference type="Proteomes" id="UP000018840"/>
    </source>
</evidence>
<dbReference type="PROSITE" id="PS51371">
    <property type="entry name" value="CBS"/>
    <property type="match status" value="2"/>
</dbReference>
<dbReference type="Pfam" id="PF00571">
    <property type="entry name" value="CBS"/>
    <property type="match status" value="2"/>
</dbReference>
<comment type="subcellular location">
    <subcellularLocation>
        <location evidence="1">Cell membrane</location>
        <topology evidence="1">Multi-pass membrane protein</topology>
    </subcellularLocation>
</comment>
<keyword evidence="4 10" id="KW-0812">Transmembrane</keyword>
<evidence type="ECO:0000259" key="12">
    <source>
        <dbReference type="PROSITE" id="PS51371"/>
    </source>
</evidence>